<dbReference type="Pfam" id="PF00891">
    <property type="entry name" value="Methyltransf_2"/>
    <property type="match status" value="1"/>
</dbReference>
<dbReference type="InterPro" id="IPR029063">
    <property type="entry name" value="SAM-dependent_MTases_sf"/>
</dbReference>
<name>W2S4T7_CYPE1</name>
<dbReference type="Gene3D" id="3.40.50.150">
    <property type="entry name" value="Vaccinia Virus protein VP39"/>
    <property type="match status" value="1"/>
</dbReference>
<dbReference type="RefSeq" id="XP_008715351.1">
    <property type="nucleotide sequence ID" value="XM_008717129.1"/>
</dbReference>
<evidence type="ECO:0000313" key="5">
    <source>
        <dbReference type="EMBL" id="ETN43615.1"/>
    </source>
</evidence>
<evidence type="ECO:0000313" key="6">
    <source>
        <dbReference type="Proteomes" id="UP000030752"/>
    </source>
</evidence>
<dbReference type="GO" id="GO:0008171">
    <property type="term" value="F:O-methyltransferase activity"/>
    <property type="evidence" value="ECO:0007669"/>
    <property type="project" value="InterPro"/>
</dbReference>
<evidence type="ECO:0000256" key="1">
    <source>
        <dbReference type="ARBA" id="ARBA00022603"/>
    </source>
</evidence>
<sequence>MQGRIINQDLPTVVANTIEHPGVEQCPHDFFTEQPIKGAQVYYMRNVVHDWGNVKALRILKNIVPAMTEGSDIWLDEFVVPDVGAIELQVNWDMTMLVSVNTTERSRTQWQRLLAEAGLSIKKIMEYNPGSGESMIRAVPAATVHSWLVTL</sequence>
<dbReference type="Proteomes" id="UP000030752">
    <property type="component" value="Unassembled WGS sequence"/>
</dbReference>
<accession>W2S4T7</accession>
<dbReference type="PANTHER" id="PTHR43712:SF1">
    <property type="entry name" value="HYPOTHETICAL O-METHYLTRANSFERASE (EUROFUNG)-RELATED"/>
    <property type="match status" value="1"/>
</dbReference>
<dbReference type="GO" id="GO:0032259">
    <property type="term" value="P:methylation"/>
    <property type="evidence" value="ECO:0007669"/>
    <property type="project" value="UniProtKB-KW"/>
</dbReference>
<dbReference type="SUPFAM" id="SSF53335">
    <property type="entry name" value="S-adenosyl-L-methionine-dependent methyltransferases"/>
    <property type="match status" value="1"/>
</dbReference>
<keyword evidence="1" id="KW-0489">Methyltransferase</keyword>
<evidence type="ECO:0000259" key="4">
    <source>
        <dbReference type="Pfam" id="PF00891"/>
    </source>
</evidence>
<reference evidence="5 6" key="1">
    <citation type="submission" date="2013-03" db="EMBL/GenBank/DDBJ databases">
        <title>The Genome Sequence of Phialophora europaea CBS 101466.</title>
        <authorList>
            <consortium name="The Broad Institute Genomics Platform"/>
            <person name="Cuomo C."/>
            <person name="de Hoog S."/>
            <person name="Gorbushina A."/>
            <person name="Walker B."/>
            <person name="Young S.K."/>
            <person name="Zeng Q."/>
            <person name="Gargeya S."/>
            <person name="Fitzgerald M."/>
            <person name="Haas B."/>
            <person name="Abouelleil A."/>
            <person name="Allen A.W."/>
            <person name="Alvarado L."/>
            <person name="Arachchi H.M."/>
            <person name="Berlin A.M."/>
            <person name="Chapman S.B."/>
            <person name="Gainer-Dewar J."/>
            <person name="Goldberg J."/>
            <person name="Griggs A."/>
            <person name="Gujja S."/>
            <person name="Hansen M."/>
            <person name="Howarth C."/>
            <person name="Imamovic A."/>
            <person name="Ireland A."/>
            <person name="Larimer J."/>
            <person name="McCowan C."/>
            <person name="Murphy C."/>
            <person name="Pearson M."/>
            <person name="Poon T.W."/>
            <person name="Priest M."/>
            <person name="Roberts A."/>
            <person name="Saif S."/>
            <person name="Shea T."/>
            <person name="Sisk P."/>
            <person name="Sykes S."/>
            <person name="Wortman J."/>
            <person name="Nusbaum C."/>
            <person name="Birren B."/>
        </authorList>
    </citation>
    <scope>NUCLEOTIDE SEQUENCE [LARGE SCALE GENOMIC DNA]</scope>
    <source>
        <strain evidence="5 6">CBS 101466</strain>
    </source>
</reference>
<dbReference type="OrthoDB" id="1535081at2759"/>
<keyword evidence="6" id="KW-1185">Reference proteome</keyword>
<dbReference type="PROSITE" id="PS51683">
    <property type="entry name" value="SAM_OMT_II"/>
    <property type="match status" value="1"/>
</dbReference>
<evidence type="ECO:0000256" key="3">
    <source>
        <dbReference type="ARBA" id="ARBA00022691"/>
    </source>
</evidence>
<evidence type="ECO:0000256" key="2">
    <source>
        <dbReference type="ARBA" id="ARBA00022679"/>
    </source>
</evidence>
<keyword evidence="2" id="KW-0808">Transferase</keyword>
<dbReference type="InterPro" id="IPR016461">
    <property type="entry name" value="COMT-like"/>
</dbReference>
<dbReference type="GeneID" id="19970113"/>
<dbReference type="PANTHER" id="PTHR43712">
    <property type="entry name" value="PUTATIVE (AFU_ORTHOLOGUE AFUA_4G14580)-RELATED"/>
    <property type="match status" value="1"/>
</dbReference>
<dbReference type="AlphaFoldDB" id="W2S4T7"/>
<protein>
    <recommendedName>
        <fullName evidence="4">O-methyltransferase C-terminal domain-containing protein</fullName>
    </recommendedName>
</protein>
<dbReference type="EMBL" id="KB822718">
    <property type="protein sequence ID" value="ETN43615.1"/>
    <property type="molecule type" value="Genomic_DNA"/>
</dbReference>
<proteinExistence type="predicted"/>
<organism evidence="5 6">
    <name type="scientific">Cyphellophora europaea (strain CBS 101466)</name>
    <name type="common">Phialophora europaea</name>
    <dbReference type="NCBI Taxonomy" id="1220924"/>
    <lineage>
        <taxon>Eukaryota</taxon>
        <taxon>Fungi</taxon>
        <taxon>Dikarya</taxon>
        <taxon>Ascomycota</taxon>
        <taxon>Pezizomycotina</taxon>
        <taxon>Eurotiomycetes</taxon>
        <taxon>Chaetothyriomycetidae</taxon>
        <taxon>Chaetothyriales</taxon>
        <taxon>Cyphellophoraceae</taxon>
        <taxon>Cyphellophora</taxon>
    </lineage>
</organism>
<dbReference type="HOGENOM" id="CLU_1731394_0_0_1"/>
<dbReference type="VEuPathDB" id="FungiDB:HMPREF1541_02774"/>
<dbReference type="InterPro" id="IPR001077">
    <property type="entry name" value="COMT_C"/>
</dbReference>
<dbReference type="eggNOG" id="KOG3178">
    <property type="taxonomic scope" value="Eukaryota"/>
</dbReference>
<keyword evidence="3" id="KW-0949">S-adenosyl-L-methionine</keyword>
<feature type="domain" description="O-methyltransferase C-terminal" evidence="4">
    <location>
        <begin position="4"/>
        <end position="119"/>
    </location>
</feature>
<dbReference type="InParanoid" id="W2S4T7"/>
<gene>
    <name evidence="5" type="ORF">HMPREF1541_02774</name>
</gene>